<organism evidence="4 5">
    <name type="scientific">Brevundimonas balnearis</name>
    <dbReference type="NCBI Taxonomy" id="1572858"/>
    <lineage>
        <taxon>Bacteria</taxon>
        <taxon>Pseudomonadati</taxon>
        <taxon>Pseudomonadota</taxon>
        <taxon>Alphaproteobacteria</taxon>
        <taxon>Caulobacterales</taxon>
        <taxon>Caulobacteraceae</taxon>
        <taxon>Brevundimonas</taxon>
    </lineage>
</organism>
<dbReference type="SMART" id="SM00922">
    <property type="entry name" value="MR_MLE"/>
    <property type="match status" value="1"/>
</dbReference>
<dbReference type="Pfam" id="PF13378">
    <property type="entry name" value="MR_MLE_C"/>
    <property type="match status" value="1"/>
</dbReference>
<keyword evidence="5" id="KW-1185">Reference proteome</keyword>
<dbReference type="PANTHER" id="PTHR48080">
    <property type="entry name" value="D-GALACTONATE DEHYDRATASE-RELATED"/>
    <property type="match status" value="1"/>
</dbReference>
<dbReference type="Pfam" id="PF02746">
    <property type="entry name" value="MR_MLE_N"/>
    <property type="match status" value="1"/>
</dbReference>
<name>A0ABV6R1M5_9CAUL</name>
<protein>
    <submittedName>
        <fullName evidence="4">Mandelate racemase/muconate lactonizing enzyme family protein</fullName>
    </submittedName>
</protein>
<dbReference type="SFLD" id="SFLDS00001">
    <property type="entry name" value="Enolase"/>
    <property type="match status" value="1"/>
</dbReference>
<dbReference type="Gene3D" id="3.20.20.120">
    <property type="entry name" value="Enolase-like C-terminal domain"/>
    <property type="match status" value="1"/>
</dbReference>
<dbReference type="PROSITE" id="PS00909">
    <property type="entry name" value="MR_MLE_2"/>
    <property type="match status" value="1"/>
</dbReference>
<reference evidence="4 5" key="1">
    <citation type="submission" date="2024-09" db="EMBL/GenBank/DDBJ databases">
        <authorList>
            <person name="Sun Q."/>
            <person name="Mori K."/>
        </authorList>
    </citation>
    <scope>NUCLEOTIDE SEQUENCE [LARGE SCALE GENOMIC DNA]</scope>
    <source>
        <strain evidence="4 5">NCAIM B.02621</strain>
    </source>
</reference>
<dbReference type="InterPro" id="IPR013341">
    <property type="entry name" value="Mandelate_racemase_N_dom"/>
</dbReference>
<dbReference type="InterPro" id="IPR029065">
    <property type="entry name" value="Enolase_C-like"/>
</dbReference>
<dbReference type="PANTHER" id="PTHR48080:SF2">
    <property type="entry name" value="D-GALACTONATE DEHYDRATASE"/>
    <property type="match status" value="1"/>
</dbReference>
<keyword evidence="1" id="KW-0456">Lyase</keyword>
<dbReference type="InterPro" id="IPR034593">
    <property type="entry name" value="DgoD-like"/>
</dbReference>
<keyword evidence="2" id="KW-0732">Signal</keyword>
<dbReference type="InterPro" id="IPR018110">
    <property type="entry name" value="Mandel_Rmase/mucon_lact_enz_CS"/>
</dbReference>
<dbReference type="InterPro" id="IPR036849">
    <property type="entry name" value="Enolase-like_C_sf"/>
</dbReference>
<evidence type="ECO:0000256" key="2">
    <source>
        <dbReference type="SAM" id="SignalP"/>
    </source>
</evidence>
<proteinExistence type="predicted"/>
<sequence length="409" mass="45487">MDRRALLAGFGAAALAGPACAQVAVRRPDGLLAFPEASADQVDFRRWLDRPVVLRSAEMLKVDGRHEFVRVVSEDGVEGVVKANSRMAEVSSLFRLVVKPRLVGQDMRDIERLIRELYTREYKFASLPFWTAVGHLELAIWDMMGRTAGVRCVEFMGPVQRTEIPIYISSLRRNTTPEEEVAWLAEEVETTGARGVKIKVGGRMSRNEDASPGRSEAVVRAVRQYFGDAFTIYADANGSYDAPAAIELCRMLEDHGVAILEEPCPFEDVEMTRQVVERTSLAIAGGEQDNSLERWRWLIENRALDVLQPDFMYNGGMARTLEVQRMASAAGVGVAPHYPRSGSETVELIHFAAYAPNLHGLQEYRGQGRDLDFPHEPRIAPRDGVLTLPEGVGFGVTFDPALWPSAERL</sequence>
<evidence type="ECO:0000313" key="5">
    <source>
        <dbReference type="Proteomes" id="UP001589906"/>
    </source>
</evidence>
<dbReference type="SUPFAM" id="SSF54826">
    <property type="entry name" value="Enolase N-terminal domain-like"/>
    <property type="match status" value="1"/>
</dbReference>
<feature type="signal peptide" evidence="2">
    <location>
        <begin position="1"/>
        <end position="21"/>
    </location>
</feature>
<evidence type="ECO:0000259" key="3">
    <source>
        <dbReference type="SMART" id="SM00922"/>
    </source>
</evidence>
<dbReference type="EMBL" id="JBHLSW010000004">
    <property type="protein sequence ID" value="MFC0633523.1"/>
    <property type="molecule type" value="Genomic_DNA"/>
</dbReference>
<evidence type="ECO:0000256" key="1">
    <source>
        <dbReference type="ARBA" id="ARBA00023239"/>
    </source>
</evidence>
<accession>A0ABV6R1M5</accession>
<feature type="domain" description="Mandelate racemase/muconate lactonizing enzyme C-terminal" evidence="3">
    <location>
        <begin position="177"/>
        <end position="282"/>
    </location>
</feature>
<dbReference type="Proteomes" id="UP001589906">
    <property type="component" value="Unassembled WGS sequence"/>
</dbReference>
<evidence type="ECO:0000313" key="4">
    <source>
        <dbReference type="EMBL" id="MFC0633523.1"/>
    </source>
</evidence>
<feature type="chain" id="PRO_5046555544" evidence="2">
    <location>
        <begin position="22"/>
        <end position="409"/>
    </location>
</feature>
<dbReference type="InterPro" id="IPR013342">
    <property type="entry name" value="Mandelate_racemase_C"/>
</dbReference>
<comment type="caution">
    <text evidence="4">The sequence shown here is derived from an EMBL/GenBank/DDBJ whole genome shotgun (WGS) entry which is preliminary data.</text>
</comment>
<dbReference type="CDD" id="cd03316">
    <property type="entry name" value="MR_like"/>
    <property type="match status" value="1"/>
</dbReference>
<dbReference type="Gene3D" id="3.30.390.10">
    <property type="entry name" value="Enolase-like, N-terminal domain"/>
    <property type="match status" value="1"/>
</dbReference>
<dbReference type="SFLD" id="SFLDG00179">
    <property type="entry name" value="mandelate_racemase"/>
    <property type="match status" value="1"/>
</dbReference>
<gene>
    <name evidence="4" type="ORF">ACFFGE_06490</name>
</gene>
<dbReference type="InterPro" id="IPR029017">
    <property type="entry name" value="Enolase-like_N"/>
</dbReference>
<dbReference type="SUPFAM" id="SSF51604">
    <property type="entry name" value="Enolase C-terminal domain-like"/>
    <property type="match status" value="1"/>
</dbReference>